<dbReference type="AlphaFoldDB" id="A0A402C399"/>
<accession>A0A402C399</accession>
<evidence type="ECO:0000313" key="1">
    <source>
        <dbReference type="EMBL" id="GCE38115.1"/>
    </source>
</evidence>
<reference evidence="1 2" key="1">
    <citation type="submission" date="2018-11" db="EMBL/GenBank/DDBJ databases">
        <title>Microbial catabolism of amino acid.</title>
        <authorList>
            <person name="Hibi M."/>
            <person name="Ogawa J."/>
        </authorList>
    </citation>
    <scope>NUCLEOTIDE SEQUENCE [LARGE SCALE GENOMIC DNA]</scope>
    <source>
        <strain evidence="1 2">C31-06</strain>
    </source>
</reference>
<protein>
    <submittedName>
        <fullName evidence="1">Uncharacterized protein</fullName>
    </submittedName>
</protein>
<sequence>MRFSAISFFFRFLVTEIEEPVDTCVLLCLDLPHAEQIPKGV</sequence>
<dbReference type="EMBL" id="BHYM01000016">
    <property type="protein sequence ID" value="GCE38115.1"/>
    <property type="molecule type" value="Genomic_DNA"/>
</dbReference>
<gene>
    <name evidence="1" type="ORF">Rhow_001137</name>
</gene>
<organism evidence="1 2">
    <name type="scientific">Rhodococcus wratislaviensis</name>
    <name type="common">Tsukamurella wratislaviensis</name>
    <dbReference type="NCBI Taxonomy" id="44752"/>
    <lineage>
        <taxon>Bacteria</taxon>
        <taxon>Bacillati</taxon>
        <taxon>Actinomycetota</taxon>
        <taxon>Actinomycetes</taxon>
        <taxon>Mycobacteriales</taxon>
        <taxon>Nocardiaceae</taxon>
        <taxon>Rhodococcus</taxon>
    </lineage>
</organism>
<name>A0A402C399_RHOWR</name>
<dbReference type="Proteomes" id="UP000287519">
    <property type="component" value="Unassembled WGS sequence"/>
</dbReference>
<comment type="caution">
    <text evidence="1">The sequence shown here is derived from an EMBL/GenBank/DDBJ whole genome shotgun (WGS) entry which is preliminary data.</text>
</comment>
<proteinExistence type="predicted"/>
<keyword evidence="2" id="KW-1185">Reference proteome</keyword>
<evidence type="ECO:0000313" key="2">
    <source>
        <dbReference type="Proteomes" id="UP000287519"/>
    </source>
</evidence>